<dbReference type="STRING" id="537011.PREVCOP_05017"/>
<dbReference type="PaxDb" id="537011-PREVCOP_05017"/>
<protein>
    <submittedName>
        <fullName evidence="1">Uncharacterized protein</fullName>
    </submittedName>
</protein>
<organism evidence="1 2">
    <name type="scientific">Segatella copri DSM 18205</name>
    <dbReference type="NCBI Taxonomy" id="537011"/>
    <lineage>
        <taxon>Bacteria</taxon>
        <taxon>Pseudomonadati</taxon>
        <taxon>Bacteroidota</taxon>
        <taxon>Bacteroidia</taxon>
        <taxon>Bacteroidales</taxon>
        <taxon>Prevotellaceae</taxon>
        <taxon>Segatella</taxon>
    </lineage>
</organism>
<keyword evidence="2" id="KW-1185">Reference proteome</keyword>
<sequence>MRFSEKGFHTVPSAACSCSSPCEPEWYKTPSYCSISPVYLSISDEIQKNIRKLFG</sequence>
<name>D1PCT2_9BACT</name>
<evidence type="ECO:0000313" key="1">
    <source>
        <dbReference type="EMBL" id="EFB35351.1"/>
    </source>
</evidence>
<gene>
    <name evidence="1" type="ORF">PREVCOP_05017</name>
</gene>
<dbReference type="HOGENOM" id="CLU_3028459_0_0_10"/>
<comment type="caution">
    <text evidence="1">The sequence shown here is derived from an EMBL/GenBank/DDBJ whole genome shotgun (WGS) entry which is preliminary data.</text>
</comment>
<accession>D1PCT2</accession>
<proteinExistence type="predicted"/>
<evidence type="ECO:0000313" key="2">
    <source>
        <dbReference type="Proteomes" id="UP000004477"/>
    </source>
</evidence>
<dbReference type="EMBL" id="ACBX02000015">
    <property type="protein sequence ID" value="EFB35351.1"/>
    <property type="molecule type" value="Genomic_DNA"/>
</dbReference>
<dbReference type="Proteomes" id="UP000004477">
    <property type="component" value="Unassembled WGS sequence"/>
</dbReference>
<dbReference type="PROSITE" id="PS51257">
    <property type="entry name" value="PROKAR_LIPOPROTEIN"/>
    <property type="match status" value="1"/>
</dbReference>
<dbReference type="AlphaFoldDB" id="D1PCT2"/>
<reference evidence="1" key="1">
    <citation type="submission" date="2009-11" db="EMBL/GenBank/DDBJ databases">
        <authorList>
            <person name="Weinstock G."/>
            <person name="Sodergren E."/>
            <person name="Clifton S."/>
            <person name="Fulton L."/>
            <person name="Fulton B."/>
            <person name="Courtney L."/>
            <person name="Fronick C."/>
            <person name="Harrison M."/>
            <person name="Strong C."/>
            <person name="Farmer C."/>
            <person name="Delahaunty K."/>
            <person name="Markovic C."/>
            <person name="Hall O."/>
            <person name="Minx P."/>
            <person name="Tomlinson C."/>
            <person name="Mitreva M."/>
            <person name="Nelson J."/>
            <person name="Hou S."/>
            <person name="Wollam A."/>
            <person name="Pepin K.H."/>
            <person name="Johnson M."/>
            <person name="Bhonagiri V."/>
            <person name="Nash W.E."/>
            <person name="Warren W."/>
            <person name="Chinwalla A."/>
            <person name="Mardis E.R."/>
            <person name="Wilson R.K."/>
        </authorList>
    </citation>
    <scope>NUCLEOTIDE SEQUENCE [LARGE SCALE GENOMIC DNA]</scope>
    <source>
        <strain evidence="1">DSM 18205</strain>
    </source>
</reference>